<sequence>MNDLLNCSTEDTSGLTPIEIALGIDNDGMTTARKLHEFLGMDKSNFSRWAKTNIEENEFYDEDKDWRGFVIMTNGNECRDYKLTTDFAKHLSMSSHSAKGKIARDYFVSVEDGAKKMILQFQDMSPQLQYMIRVEQEQKRQAQELAEVKELAQNSADRVESIREVVALDTTSWREDTRNLINKIAQELGGGQAFQQVRAESYDLLEKRMGVSLKQRLTNKRRRMADEGICKSKRDKLSLVDIIADDKKLIEGYTAIVKEMTIRYGVA</sequence>
<evidence type="ECO:0000313" key="3">
    <source>
        <dbReference type="Proteomes" id="UP000237749"/>
    </source>
</evidence>
<keyword evidence="3" id="KW-1185">Reference proteome</keyword>
<comment type="caution">
    <text evidence="2">The sequence shown here is derived from an EMBL/GenBank/DDBJ whole genome shotgun (WGS) entry which is preliminary data.</text>
</comment>
<dbReference type="Pfam" id="PF08346">
    <property type="entry name" value="AntA"/>
    <property type="match status" value="1"/>
</dbReference>
<dbReference type="Proteomes" id="UP000237749">
    <property type="component" value="Unassembled WGS sequence"/>
</dbReference>
<name>A0A2S6HQS8_9FIRM</name>
<dbReference type="AlphaFoldDB" id="A0A2S6HQS8"/>
<dbReference type="RefSeq" id="WP_104437782.1">
    <property type="nucleotide sequence ID" value="NZ_PTJA01000008.1"/>
</dbReference>
<evidence type="ECO:0000313" key="2">
    <source>
        <dbReference type="EMBL" id="PPK79882.1"/>
    </source>
</evidence>
<gene>
    <name evidence="2" type="ORF">BXY41_108107</name>
</gene>
<protein>
    <submittedName>
        <fullName evidence="2">Phage anti-repressor protein</fullName>
    </submittedName>
</protein>
<dbReference type="OrthoDB" id="9812611at2"/>
<dbReference type="InterPro" id="IPR013557">
    <property type="entry name" value="AntA/B_antirep"/>
</dbReference>
<dbReference type="EMBL" id="PTJA01000008">
    <property type="protein sequence ID" value="PPK79882.1"/>
    <property type="molecule type" value="Genomic_DNA"/>
</dbReference>
<organism evidence="2 3">
    <name type="scientific">Lacrimispora xylanisolvens</name>
    <dbReference type="NCBI Taxonomy" id="384636"/>
    <lineage>
        <taxon>Bacteria</taxon>
        <taxon>Bacillati</taxon>
        <taxon>Bacillota</taxon>
        <taxon>Clostridia</taxon>
        <taxon>Lachnospirales</taxon>
        <taxon>Lachnospiraceae</taxon>
        <taxon>Lacrimispora</taxon>
    </lineage>
</organism>
<reference evidence="2 3" key="1">
    <citation type="submission" date="2018-02" db="EMBL/GenBank/DDBJ databases">
        <title>Genomic Encyclopedia of Archaeal and Bacterial Type Strains, Phase II (KMG-II): from individual species to whole genera.</title>
        <authorList>
            <person name="Goeker M."/>
        </authorList>
    </citation>
    <scope>NUCLEOTIDE SEQUENCE [LARGE SCALE GENOMIC DNA]</scope>
    <source>
        <strain evidence="2 3">DSM 3808</strain>
    </source>
</reference>
<evidence type="ECO:0000259" key="1">
    <source>
        <dbReference type="Pfam" id="PF08346"/>
    </source>
</evidence>
<feature type="domain" description="AntA/AntB antirepressor" evidence="1">
    <location>
        <begin position="32"/>
        <end position="95"/>
    </location>
</feature>
<proteinExistence type="predicted"/>
<accession>A0A2S6HQS8</accession>